<gene>
    <name evidence="1" type="ORF">DAMNIGENAA_25370</name>
</gene>
<evidence type="ECO:0000313" key="1">
    <source>
        <dbReference type="EMBL" id="GLI35104.1"/>
    </source>
</evidence>
<name>A0A9W6FUI5_9BACT</name>
<dbReference type="RefSeq" id="WP_281794664.1">
    <property type="nucleotide sequence ID" value="NZ_BSDR01000001.1"/>
</dbReference>
<comment type="caution">
    <text evidence="1">The sequence shown here is derived from an EMBL/GenBank/DDBJ whole genome shotgun (WGS) entry which is preliminary data.</text>
</comment>
<accession>A0A9W6FUI5</accession>
<dbReference type="Gene3D" id="3.40.50.720">
    <property type="entry name" value="NAD(P)-binding Rossmann-like Domain"/>
    <property type="match status" value="1"/>
</dbReference>
<evidence type="ECO:0008006" key="3">
    <source>
        <dbReference type="Google" id="ProtNLM"/>
    </source>
</evidence>
<dbReference type="AlphaFoldDB" id="A0A9W6FUI5"/>
<protein>
    <recommendedName>
        <fullName evidence="3">RCK N-terminal domain-containing protein</fullName>
    </recommendedName>
</protein>
<proteinExistence type="predicted"/>
<dbReference type="Proteomes" id="UP001144372">
    <property type="component" value="Unassembled WGS sequence"/>
</dbReference>
<sequence>MLSSKSSFPGPFPPEKIWILGAGRFGFIAAQRLSRRLPQSDFLVIELREDRLAKIHRDLGLPIHVEDSLSFICKKPVADDIWIVPAIPVHVAFQWMLHELNKIGKASSLPVPEAVDPQVPNPYRMPNGTLYASFATFICPDSCNEPDDICTYTKQPRPGNLFEHLARIRLPDFNVAVIRSWQLAPGVGGYPAGYLREIFTQQVARQPGNHLIATSCRCHGVIDALHWSLTGQK</sequence>
<reference evidence="1" key="1">
    <citation type="submission" date="2022-12" db="EMBL/GenBank/DDBJ databases">
        <title>Reference genome sequencing for broad-spectrum identification of bacterial and archaeal isolates by mass spectrometry.</title>
        <authorList>
            <person name="Sekiguchi Y."/>
            <person name="Tourlousse D.M."/>
        </authorList>
    </citation>
    <scope>NUCLEOTIDE SEQUENCE</scope>
    <source>
        <strain evidence="1">ASRB1</strain>
    </source>
</reference>
<dbReference type="EMBL" id="BSDR01000001">
    <property type="protein sequence ID" value="GLI35104.1"/>
    <property type="molecule type" value="Genomic_DNA"/>
</dbReference>
<organism evidence="1 2">
    <name type="scientific">Desulforhabdus amnigena</name>
    <dbReference type="NCBI Taxonomy" id="40218"/>
    <lineage>
        <taxon>Bacteria</taxon>
        <taxon>Pseudomonadati</taxon>
        <taxon>Thermodesulfobacteriota</taxon>
        <taxon>Syntrophobacteria</taxon>
        <taxon>Syntrophobacterales</taxon>
        <taxon>Syntrophobacteraceae</taxon>
        <taxon>Desulforhabdus</taxon>
    </lineage>
</organism>
<evidence type="ECO:0000313" key="2">
    <source>
        <dbReference type="Proteomes" id="UP001144372"/>
    </source>
</evidence>
<keyword evidence="2" id="KW-1185">Reference proteome</keyword>